<dbReference type="EMBL" id="MU864357">
    <property type="protein sequence ID" value="KAK4191763.1"/>
    <property type="molecule type" value="Genomic_DNA"/>
</dbReference>
<dbReference type="Pfam" id="PF02668">
    <property type="entry name" value="TauD"/>
    <property type="match status" value="1"/>
</dbReference>
<dbReference type="PANTHER" id="PTHR10696:SF49">
    <property type="entry name" value="TAUD_TFDA-LIKE DOMAIN-CONTAINING PROTEIN"/>
    <property type="match status" value="1"/>
</dbReference>
<organism evidence="3 4">
    <name type="scientific">Podospora australis</name>
    <dbReference type="NCBI Taxonomy" id="1536484"/>
    <lineage>
        <taxon>Eukaryota</taxon>
        <taxon>Fungi</taxon>
        <taxon>Dikarya</taxon>
        <taxon>Ascomycota</taxon>
        <taxon>Pezizomycotina</taxon>
        <taxon>Sordariomycetes</taxon>
        <taxon>Sordariomycetidae</taxon>
        <taxon>Sordariales</taxon>
        <taxon>Podosporaceae</taxon>
        <taxon>Podospora</taxon>
    </lineage>
</organism>
<dbReference type="GO" id="GO:0016491">
    <property type="term" value="F:oxidoreductase activity"/>
    <property type="evidence" value="ECO:0007669"/>
    <property type="project" value="UniProtKB-KW"/>
</dbReference>
<evidence type="ECO:0000313" key="4">
    <source>
        <dbReference type="Proteomes" id="UP001302126"/>
    </source>
</evidence>
<evidence type="ECO:0000259" key="2">
    <source>
        <dbReference type="Pfam" id="PF02668"/>
    </source>
</evidence>
<dbReference type="PANTHER" id="PTHR10696">
    <property type="entry name" value="GAMMA-BUTYROBETAINE HYDROXYLASE-RELATED"/>
    <property type="match status" value="1"/>
</dbReference>
<keyword evidence="1" id="KW-0560">Oxidoreductase</keyword>
<feature type="domain" description="TauD/TfdA-like" evidence="2">
    <location>
        <begin position="94"/>
        <end position="337"/>
    </location>
</feature>
<reference evidence="3" key="2">
    <citation type="submission" date="2023-05" db="EMBL/GenBank/DDBJ databases">
        <authorList>
            <consortium name="Lawrence Berkeley National Laboratory"/>
            <person name="Steindorff A."/>
            <person name="Hensen N."/>
            <person name="Bonometti L."/>
            <person name="Westerberg I."/>
            <person name="Brannstrom I.O."/>
            <person name="Guillou S."/>
            <person name="Cros-Aarteil S."/>
            <person name="Calhoun S."/>
            <person name="Haridas S."/>
            <person name="Kuo A."/>
            <person name="Mondo S."/>
            <person name="Pangilinan J."/>
            <person name="Riley R."/>
            <person name="Labutti K."/>
            <person name="Andreopoulos B."/>
            <person name="Lipzen A."/>
            <person name="Chen C."/>
            <person name="Yanf M."/>
            <person name="Daum C."/>
            <person name="Ng V."/>
            <person name="Clum A."/>
            <person name="Ohm R."/>
            <person name="Martin F."/>
            <person name="Silar P."/>
            <person name="Natvig D."/>
            <person name="Lalanne C."/>
            <person name="Gautier V."/>
            <person name="Ament-Velasquez S.L."/>
            <person name="Kruys A."/>
            <person name="Hutchinson M.I."/>
            <person name="Powell A.J."/>
            <person name="Barry K."/>
            <person name="Miller A.N."/>
            <person name="Grigoriev I.V."/>
            <person name="Debuchy R."/>
            <person name="Gladieux P."/>
            <person name="Thoren M.H."/>
            <person name="Johannesson H."/>
        </authorList>
    </citation>
    <scope>NUCLEOTIDE SEQUENCE</scope>
    <source>
        <strain evidence="3">PSN309</strain>
    </source>
</reference>
<gene>
    <name evidence="3" type="ORF">QBC35DRAFT_374806</name>
</gene>
<name>A0AAN6X0F2_9PEZI</name>
<proteinExistence type="predicted"/>
<sequence length="385" mass="42940">MSPISTGPVATAAHPQDVGVSIMALAIQTSNDVPSLPAGFPAKFDSELAWDGPSLGKSLDYRLVLTDDELSEILAAVKWYKTLRRDGDRVDKTSFPLPTLGPKLEKLSRDLYYGKGVCVIRGINPASYSTEDLTLAYLGVQSYIAEQRGRQDKRGNMLVHIVADNSNKQAAEHHRHSNKSITFHNEEAGDVVSWLTRSTAAAGGKCILASAYTVYNILAAARPDIIRTLARSDWPFALPHFQCRPIIFHQDNKLIMNFGRAALLGNEAHPRPKHLPSLTNRQVEALDAIEVIAKATQLEIQTQAGDMHFINNLAVLHRREGFVDGEASTEKRHLVRMRLRSAQHGWTIPQVLEHEWDEAFKAQGTKHWHLEPMPSSFFPLRRQPN</sequence>
<reference evidence="3" key="1">
    <citation type="journal article" date="2023" name="Mol. Phylogenet. Evol.">
        <title>Genome-scale phylogeny and comparative genomics of the fungal order Sordariales.</title>
        <authorList>
            <person name="Hensen N."/>
            <person name="Bonometti L."/>
            <person name="Westerberg I."/>
            <person name="Brannstrom I.O."/>
            <person name="Guillou S."/>
            <person name="Cros-Aarteil S."/>
            <person name="Calhoun S."/>
            <person name="Haridas S."/>
            <person name="Kuo A."/>
            <person name="Mondo S."/>
            <person name="Pangilinan J."/>
            <person name="Riley R."/>
            <person name="LaButti K."/>
            <person name="Andreopoulos B."/>
            <person name="Lipzen A."/>
            <person name="Chen C."/>
            <person name="Yan M."/>
            <person name="Daum C."/>
            <person name="Ng V."/>
            <person name="Clum A."/>
            <person name="Steindorff A."/>
            <person name="Ohm R.A."/>
            <person name="Martin F."/>
            <person name="Silar P."/>
            <person name="Natvig D.O."/>
            <person name="Lalanne C."/>
            <person name="Gautier V."/>
            <person name="Ament-Velasquez S.L."/>
            <person name="Kruys A."/>
            <person name="Hutchinson M.I."/>
            <person name="Powell A.J."/>
            <person name="Barry K."/>
            <person name="Miller A.N."/>
            <person name="Grigoriev I.V."/>
            <person name="Debuchy R."/>
            <person name="Gladieux P."/>
            <person name="Hiltunen Thoren M."/>
            <person name="Johannesson H."/>
        </authorList>
    </citation>
    <scope>NUCLEOTIDE SEQUENCE</scope>
    <source>
        <strain evidence="3">PSN309</strain>
    </source>
</reference>
<protein>
    <recommendedName>
        <fullName evidence="2">TauD/TfdA-like domain-containing protein</fullName>
    </recommendedName>
</protein>
<dbReference type="Gene3D" id="3.60.130.10">
    <property type="entry name" value="Clavaminate synthase-like"/>
    <property type="match status" value="1"/>
</dbReference>
<accession>A0AAN6X0F2</accession>
<comment type="caution">
    <text evidence="3">The sequence shown here is derived from an EMBL/GenBank/DDBJ whole genome shotgun (WGS) entry which is preliminary data.</text>
</comment>
<dbReference type="AlphaFoldDB" id="A0AAN6X0F2"/>
<keyword evidence="4" id="KW-1185">Reference proteome</keyword>
<dbReference type="Proteomes" id="UP001302126">
    <property type="component" value="Unassembled WGS sequence"/>
</dbReference>
<dbReference type="InterPro" id="IPR042098">
    <property type="entry name" value="TauD-like_sf"/>
</dbReference>
<dbReference type="SUPFAM" id="SSF51197">
    <property type="entry name" value="Clavaminate synthase-like"/>
    <property type="match status" value="1"/>
</dbReference>
<dbReference type="InterPro" id="IPR003819">
    <property type="entry name" value="TauD/TfdA-like"/>
</dbReference>
<evidence type="ECO:0000313" key="3">
    <source>
        <dbReference type="EMBL" id="KAK4191763.1"/>
    </source>
</evidence>
<evidence type="ECO:0000256" key="1">
    <source>
        <dbReference type="ARBA" id="ARBA00023002"/>
    </source>
</evidence>
<dbReference type="InterPro" id="IPR050411">
    <property type="entry name" value="AlphaKG_dependent_hydroxylases"/>
</dbReference>